<dbReference type="EMBL" id="CAEZTB010000004">
    <property type="protein sequence ID" value="CAB4549386.1"/>
    <property type="molecule type" value="Genomic_DNA"/>
</dbReference>
<sequence length="98" mass="11225">MKSRRNRGSKWGAEFQPLDLDRVRIGVKRTESKRGVEYSVQTTSGQNAEQDKSWVCPHCNLAISKGQNHTVAWDSVRGVDTRRHFHNSCWKAFQGPLL</sequence>
<dbReference type="AlphaFoldDB" id="A0A6J6CDH5"/>
<reference evidence="1" key="1">
    <citation type="submission" date="2020-05" db="EMBL/GenBank/DDBJ databases">
        <authorList>
            <person name="Chiriac C."/>
            <person name="Salcher M."/>
            <person name="Ghai R."/>
            <person name="Kavagutti S V."/>
        </authorList>
    </citation>
    <scope>NUCLEOTIDE SEQUENCE</scope>
</reference>
<gene>
    <name evidence="1" type="ORF">UFOPK1581_00056</name>
</gene>
<evidence type="ECO:0000313" key="1">
    <source>
        <dbReference type="EMBL" id="CAB4549386.1"/>
    </source>
</evidence>
<proteinExistence type="predicted"/>
<organism evidence="1">
    <name type="scientific">freshwater metagenome</name>
    <dbReference type="NCBI Taxonomy" id="449393"/>
    <lineage>
        <taxon>unclassified sequences</taxon>
        <taxon>metagenomes</taxon>
        <taxon>ecological metagenomes</taxon>
    </lineage>
</organism>
<protein>
    <submittedName>
        <fullName evidence="1">Unannotated protein</fullName>
    </submittedName>
</protein>
<name>A0A6J6CDH5_9ZZZZ</name>
<accession>A0A6J6CDH5</accession>